<evidence type="ECO:0000259" key="1">
    <source>
        <dbReference type="PROSITE" id="PS51554"/>
    </source>
</evidence>
<dbReference type="Gene3D" id="3.20.70.20">
    <property type="match status" value="1"/>
</dbReference>
<keyword evidence="3" id="KW-1185">Reference proteome</keyword>
<protein>
    <recommendedName>
        <fullName evidence="1">PFL domain-containing protein</fullName>
    </recommendedName>
</protein>
<name>A0ABS6KFA7_9FIRM</name>
<evidence type="ECO:0000313" key="2">
    <source>
        <dbReference type="EMBL" id="MBU9729176.1"/>
    </source>
</evidence>
<dbReference type="Proteomes" id="UP001314681">
    <property type="component" value="Unassembled WGS sequence"/>
</dbReference>
<organism evidence="2 3">
    <name type="scientific">Diplocloster modestus</name>
    <dbReference type="NCBI Taxonomy" id="2850322"/>
    <lineage>
        <taxon>Bacteria</taxon>
        <taxon>Bacillati</taxon>
        <taxon>Bacillota</taxon>
        <taxon>Clostridia</taxon>
        <taxon>Lachnospirales</taxon>
        <taxon>Lachnospiraceae</taxon>
        <taxon>Diplocloster</taxon>
    </lineage>
</organism>
<comment type="caution">
    <text evidence="2">The sequence shown here is derived from an EMBL/GenBank/DDBJ whole genome shotgun (WGS) entry which is preliminary data.</text>
</comment>
<evidence type="ECO:0000313" key="3">
    <source>
        <dbReference type="Proteomes" id="UP001314681"/>
    </source>
</evidence>
<dbReference type="PROSITE" id="PS51554">
    <property type="entry name" value="PFL"/>
    <property type="match status" value="1"/>
</dbReference>
<dbReference type="SUPFAM" id="SSF51998">
    <property type="entry name" value="PFL-like glycyl radical enzymes"/>
    <property type="match status" value="1"/>
</dbReference>
<dbReference type="InterPro" id="IPR051215">
    <property type="entry name" value="GRE"/>
</dbReference>
<proteinExistence type="predicted"/>
<feature type="non-terminal residue" evidence="2">
    <location>
        <position position="390"/>
    </location>
</feature>
<dbReference type="RefSeq" id="WP_275061502.1">
    <property type="nucleotide sequence ID" value="NZ_JAHQCX010000036.1"/>
</dbReference>
<dbReference type="Pfam" id="PF02901">
    <property type="entry name" value="PFL-like"/>
    <property type="match status" value="1"/>
</dbReference>
<feature type="domain" description="PFL" evidence="1">
    <location>
        <begin position="17"/>
        <end position="390"/>
    </location>
</feature>
<sequence>MAITDSYQISTEPVRSERIDKLQKYITASKYGVCVERGKLITDYYRDHTDQAPIILRANAINHVLQNMSIYILPGSLFAGNQASHPRWAPLFPEYEVEWVEKEMIHEDPYPLDKRPADRYILHKEDKPVIQEICDWWKGNTITDMLRTRLPKEALATHYDLKAADIGTYFQGGDGHFAPDHPWLIKNGLQTIINQCQEGLSKIDYKNDPECVKKKDFYEAAIISANAVIQFAARYADLAEKMAAEETDEVRKQELLEMAQICRHVPKNPARSFKEALQFIILTHICIQIEDSGAGVSFGRFDQFMQPYYEAGIAEGTLTKELAVELTENFFLQIYTCNKVRSWIDTDFYRGVPMFQNLTIGGVDPETMADATNDMSYIALDATYHTRVPQ</sequence>
<dbReference type="PANTHER" id="PTHR43641:SF2">
    <property type="entry name" value="DEHYDRATASE YBIW-RELATED"/>
    <property type="match status" value="1"/>
</dbReference>
<accession>A0ABS6KFA7</accession>
<gene>
    <name evidence="2" type="ORF">KTH90_24620</name>
</gene>
<dbReference type="PANTHER" id="PTHR43641">
    <property type="entry name" value="FORMATE ACETYLTRANSFERASE 3-RELATED"/>
    <property type="match status" value="1"/>
</dbReference>
<reference evidence="2 3" key="1">
    <citation type="submission" date="2021-06" db="EMBL/GenBank/DDBJ databases">
        <title>Description of novel taxa of the family Lachnospiraceae.</title>
        <authorList>
            <person name="Chaplin A.V."/>
            <person name="Sokolova S.R."/>
            <person name="Pikina A.P."/>
            <person name="Korzhanova M."/>
            <person name="Belova V."/>
            <person name="Korostin D."/>
            <person name="Efimov B.A."/>
        </authorList>
    </citation>
    <scope>NUCLEOTIDE SEQUENCE [LARGE SCALE GENOMIC DNA]</scope>
    <source>
        <strain evidence="2 3">ASD4241</strain>
    </source>
</reference>
<dbReference type="EMBL" id="JAHQCX010000036">
    <property type="protein sequence ID" value="MBU9729176.1"/>
    <property type="molecule type" value="Genomic_DNA"/>
</dbReference>
<dbReference type="InterPro" id="IPR004184">
    <property type="entry name" value="PFL_dom"/>
</dbReference>